<reference evidence="2 3" key="2">
    <citation type="journal article" date="2017" name="Genome Biol.">
        <title>New reference genome sequences of hot pepper reveal the massive evolution of plant disease-resistance genes by retroduplication.</title>
        <authorList>
            <person name="Kim S."/>
            <person name="Park J."/>
            <person name="Yeom S.I."/>
            <person name="Kim Y.M."/>
            <person name="Seo E."/>
            <person name="Kim K.T."/>
            <person name="Kim M.S."/>
            <person name="Lee J.M."/>
            <person name="Cheong K."/>
            <person name="Shin H.S."/>
            <person name="Kim S.B."/>
            <person name="Han K."/>
            <person name="Lee J."/>
            <person name="Park M."/>
            <person name="Lee H.A."/>
            <person name="Lee H.Y."/>
            <person name="Lee Y."/>
            <person name="Oh S."/>
            <person name="Lee J.H."/>
            <person name="Choi E."/>
            <person name="Choi E."/>
            <person name="Lee S.E."/>
            <person name="Jeon J."/>
            <person name="Kim H."/>
            <person name="Choi G."/>
            <person name="Song H."/>
            <person name="Lee J."/>
            <person name="Lee S.C."/>
            <person name="Kwon J.K."/>
            <person name="Lee H.Y."/>
            <person name="Koo N."/>
            <person name="Hong Y."/>
            <person name="Kim R.W."/>
            <person name="Kang W.H."/>
            <person name="Huh J.H."/>
            <person name="Kang B.C."/>
            <person name="Yang T.J."/>
            <person name="Lee Y.H."/>
            <person name="Bennetzen J.L."/>
            <person name="Choi D."/>
        </authorList>
    </citation>
    <scope>NUCLEOTIDE SEQUENCE [LARGE SCALE GENOMIC DNA]</scope>
    <source>
        <strain evidence="3">cv. CM334</strain>
    </source>
</reference>
<dbReference type="AlphaFoldDB" id="A0A2G3ALY5"/>
<keyword evidence="3" id="KW-1185">Reference proteome</keyword>
<dbReference type="EMBL" id="AYRZ02000001">
    <property type="protein sequence ID" value="PHT95244.1"/>
    <property type="molecule type" value="Genomic_DNA"/>
</dbReference>
<dbReference type="Pfam" id="PF03492">
    <property type="entry name" value="Methyltransf_7"/>
    <property type="match status" value="1"/>
</dbReference>
<accession>A0A2G3ALY5</accession>
<organism evidence="2 3">
    <name type="scientific">Capsicum annuum</name>
    <name type="common">Capsicum pepper</name>
    <dbReference type="NCBI Taxonomy" id="4072"/>
    <lineage>
        <taxon>Eukaryota</taxon>
        <taxon>Viridiplantae</taxon>
        <taxon>Streptophyta</taxon>
        <taxon>Embryophyta</taxon>
        <taxon>Tracheophyta</taxon>
        <taxon>Spermatophyta</taxon>
        <taxon>Magnoliopsida</taxon>
        <taxon>eudicotyledons</taxon>
        <taxon>Gunneridae</taxon>
        <taxon>Pentapetalae</taxon>
        <taxon>asterids</taxon>
        <taxon>lamiids</taxon>
        <taxon>Solanales</taxon>
        <taxon>Solanaceae</taxon>
        <taxon>Solanoideae</taxon>
        <taxon>Capsiceae</taxon>
        <taxon>Capsicum</taxon>
    </lineage>
</organism>
<dbReference type="InterPro" id="IPR005299">
    <property type="entry name" value="MeTrfase_7"/>
</dbReference>
<dbReference type="InterPro" id="IPR029063">
    <property type="entry name" value="SAM-dependent_MTases_sf"/>
</dbReference>
<gene>
    <name evidence="2" type="ORF">T459_03126</name>
</gene>
<dbReference type="Proteomes" id="UP000222542">
    <property type="component" value="Unassembled WGS sequence"/>
</dbReference>
<name>A0A2G3ALY5_CAPAN</name>
<protein>
    <recommendedName>
        <fullName evidence="4">Salicylate carboxymethyltransferase-like</fullName>
    </recommendedName>
</protein>
<comment type="similarity">
    <text evidence="1">Belongs to the methyltransferase superfamily. Type-7 methyltransferase family.</text>
</comment>
<reference evidence="2 3" key="1">
    <citation type="journal article" date="2014" name="Nat. Genet.">
        <title>Genome sequence of the hot pepper provides insights into the evolution of pungency in Capsicum species.</title>
        <authorList>
            <person name="Kim S."/>
            <person name="Park M."/>
            <person name="Yeom S.I."/>
            <person name="Kim Y.M."/>
            <person name="Lee J.M."/>
            <person name="Lee H.A."/>
            <person name="Seo E."/>
            <person name="Choi J."/>
            <person name="Cheong K."/>
            <person name="Kim K.T."/>
            <person name="Jung K."/>
            <person name="Lee G.W."/>
            <person name="Oh S.K."/>
            <person name="Bae C."/>
            <person name="Kim S.B."/>
            <person name="Lee H.Y."/>
            <person name="Kim S.Y."/>
            <person name="Kim M.S."/>
            <person name="Kang B.C."/>
            <person name="Jo Y.D."/>
            <person name="Yang H.B."/>
            <person name="Jeong H.J."/>
            <person name="Kang W.H."/>
            <person name="Kwon J.K."/>
            <person name="Shin C."/>
            <person name="Lim J.Y."/>
            <person name="Park J.H."/>
            <person name="Huh J.H."/>
            <person name="Kim J.S."/>
            <person name="Kim B.D."/>
            <person name="Cohen O."/>
            <person name="Paran I."/>
            <person name="Suh M.C."/>
            <person name="Lee S.B."/>
            <person name="Kim Y.K."/>
            <person name="Shin Y."/>
            <person name="Noh S.J."/>
            <person name="Park J."/>
            <person name="Seo Y.S."/>
            <person name="Kwon S.Y."/>
            <person name="Kim H.A."/>
            <person name="Park J.M."/>
            <person name="Kim H.J."/>
            <person name="Choi S.B."/>
            <person name="Bosland P.W."/>
            <person name="Reeves G."/>
            <person name="Jo S.H."/>
            <person name="Lee B.W."/>
            <person name="Cho H.T."/>
            <person name="Choi H.S."/>
            <person name="Lee M.S."/>
            <person name="Yu Y."/>
            <person name="Do Choi Y."/>
            <person name="Park B.S."/>
            <person name="van Deynze A."/>
            <person name="Ashrafi H."/>
            <person name="Hill T."/>
            <person name="Kim W.T."/>
            <person name="Pai H.S."/>
            <person name="Ahn H.K."/>
            <person name="Yeam I."/>
            <person name="Giovannoni J.J."/>
            <person name="Rose J.K."/>
            <person name="Sorensen I."/>
            <person name="Lee S.J."/>
            <person name="Kim R.W."/>
            <person name="Choi I.Y."/>
            <person name="Choi B.S."/>
            <person name="Lim J.S."/>
            <person name="Lee Y.H."/>
            <person name="Choi D."/>
        </authorList>
    </citation>
    <scope>NUCLEOTIDE SEQUENCE [LARGE SCALE GENOMIC DNA]</scope>
    <source>
        <strain evidence="3">cv. CM334</strain>
    </source>
</reference>
<dbReference type="OMA" id="AKDGANC"/>
<evidence type="ECO:0000256" key="1">
    <source>
        <dbReference type="ARBA" id="ARBA00007967"/>
    </source>
</evidence>
<sequence length="127" mass="14974">MLCDEKRCKMPEFQACLNDLPHSDFNVIFKSIPSFYQNFKAKDGANCFVSGIPGSFYERLFPSKSLHLVHSSYNIYWHSRLLMNHINFFQLRTSPPQVSDAYLKQFEKDFSRFLQIRSEEIVVDTCF</sequence>
<dbReference type="PANTHER" id="PTHR31009">
    <property type="entry name" value="S-ADENOSYL-L-METHIONINE:CARBOXYL METHYLTRANSFERASE FAMILY PROTEIN"/>
    <property type="match status" value="1"/>
</dbReference>
<evidence type="ECO:0000313" key="2">
    <source>
        <dbReference type="EMBL" id="PHT95244.1"/>
    </source>
</evidence>
<dbReference type="SUPFAM" id="SSF53335">
    <property type="entry name" value="S-adenosyl-L-methionine-dependent methyltransferases"/>
    <property type="match status" value="1"/>
</dbReference>
<dbReference type="GO" id="GO:0008168">
    <property type="term" value="F:methyltransferase activity"/>
    <property type="evidence" value="ECO:0007669"/>
    <property type="project" value="InterPro"/>
</dbReference>
<evidence type="ECO:0008006" key="4">
    <source>
        <dbReference type="Google" id="ProtNLM"/>
    </source>
</evidence>
<proteinExistence type="inferred from homology"/>
<dbReference type="Gramene" id="PHT95244">
    <property type="protein sequence ID" value="PHT95244"/>
    <property type="gene ID" value="T459_03126"/>
</dbReference>
<evidence type="ECO:0000313" key="3">
    <source>
        <dbReference type="Proteomes" id="UP000222542"/>
    </source>
</evidence>
<dbReference type="Gene3D" id="3.40.50.150">
    <property type="entry name" value="Vaccinia Virus protein VP39"/>
    <property type="match status" value="1"/>
</dbReference>
<comment type="caution">
    <text evidence="2">The sequence shown here is derived from an EMBL/GenBank/DDBJ whole genome shotgun (WGS) entry which is preliminary data.</text>
</comment>